<evidence type="ECO:0000313" key="5">
    <source>
        <dbReference type="EMBL" id="ADM12269.1"/>
    </source>
</evidence>
<reference evidence="5 6" key="1">
    <citation type="journal article" date="2010" name="Nat. Commun.">
        <title>The complete sequence of the smallest known nuclear genome from the microsporidian Encephalitozoon intestinalis.</title>
        <authorList>
            <person name="Corradi N."/>
            <person name="Pombert J.-F."/>
            <person name="Farinelli L."/>
            <person name="Didier E.S."/>
            <person name="Keeling P.J."/>
        </authorList>
    </citation>
    <scope>NUCLEOTIDE SEQUENCE [LARGE SCALE GENOMIC DNA]</scope>
    <source>
        <strain evidence="5 6">ATCC 50506</strain>
    </source>
</reference>
<dbReference type="InterPro" id="IPR013083">
    <property type="entry name" value="Znf_RING/FYVE/PHD"/>
</dbReference>
<dbReference type="OrthoDB" id="2190619at2759"/>
<dbReference type="KEGG" id="ein:Eint_091410"/>
<dbReference type="Pfam" id="PF11789">
    <property type="entry name" value="zf-Nse"/>
    <property type="match status" value="1"/>
</dbReference>
<reference evidence="5 6" key="2">
    <citation type="journal article" date="2012" name="Proc. Natl. Acad. Sci. U.S.A.">
        <title>Gain and loss of multiple functionally related, horizontally transferred genes in the reduced genomes of two microsporidian parasites.</title>
        <authorList>
            <person name="Pombert J.-F."/>
            <person name="Selman M."/>
            <person name="Burki F."/>
            <person name="Bardell F.T."/>
            <person name="Farinelli L."/>
            <person name="Solter L.F."/>
            <person name="Whitman D.W."/>
            <person name="Weiss L.M."/>
            <person name="Corradi N."/>
            <person name="Keeling P.J."/>
        </authorList>
    </citation>
    <scope>NUCLEOTIDE SEQUENCE [LARGE SCALE GENOMIC DNA]</scope>
    <source>
        <strain evidence="5 6">ATCC 50506</strain>
    </source>
</reference>
<dbReference type="SUPFAM" id="SSF57850">
    <property type="entry name" value="RING/U-box"/>
    <property type="match status" value="1"/>
</dbReference>
<dbReference type="GeneID" id="9698461"/>
<dbReference type="RefSeq" id="XP_003073629.1">
    <property type="nucleotide sequence ID" value="XM_003073583.1"/>
</dbReference>
<dbReference type="EMBL" id="CP001950">
    <property type="protein sequence ID" value="ADM12269.1"/>
    <property type="molecule type" value="Genomic_DNA"/>
</dbReference>
<dbReference type="Gene3D" id="3.30.40.10">
    <property type="entry name" value="Zinc/RING finger domain, C3HC4 (zinc finger)"/>
    <property type="match status" value="1"/>
</dbReference>
<dbReference type="InterPro" id="IPR004181">
    <property type="entry name" value="Znf_MIZ"/>
</dbReference>
<evidence type="ECO:0000313" key="6">
    <source>
        <dbReference type="Proteomes" id="UP000002313"/>
    </source>
</evidence>
<keyword evidence="6" id="KW-1185">Reference proteome</keyword>
<keyword evidence="2" id="KW-0863">Zinc-finger</keyword>
<dbReference type="Proteomes" id="UP000002313">
    <property type="component" value="Chromosome IX"/>
</dbReference>
<keyword evidence="3" id="KW-0862">Zinc</keyword>
<dbReference type="GO" id="GO:0008270">
    <property type="term" value="F:zinc ion binding"/>
    <property type="evidence" value="ECO:0007669"/>
    <property type="project" value="UniProtKB-KW"/>
</dbReference>
<accession>E0S904</accession>
<sequence>MEEHITRRAEALKIAKSIIMKSDNPPEELVRKILIHQELLSNRDIILNDDFYSILTSKANVRPEMVGLARKKEQVECVRVEKKMICPISQKEVTEAYVGECGHVLEEKEAIKYIRNNSRAICPQIGCNKRLVRKKR</sequence>
<name>E0S904_ENCIT</name>
<dbReference type="AlphaFoldDB" id="E0S904"/>
<dbReference type="VEuPathDB" id="MicrosporidiaDB:Eint_091410"/>
<proteinExistence type="predicted"/>
<gene>
    <name evidence="5" type="ORF">Eint_091410</name>
</gene>
<feature type="domain" description="SP-RING-type" evidence="4">
    <location>
        <begin position="83"/>
        <end position="128"/>
    </location>
</feature>
<dbReference type="HOGENOM" id="CLU_1865721_0_0_1"/>
<keyword evidence="1" id="KW-0479">Metal-binding</keyword>
<protein>
    <submittedName>
        <fullName evidence="5">DNA repair protein Mms21</fullName>
    </submittedName>
</protein>
<evidence type="ECO:0000256" key="2">
    <source>
        <dbReference type="ARBA" id="ARBA00022771"/>
    </source>
</evidence>
<evidence type="ECO:0000259" key="4">
    <source>
        <dbReference type="Pfam" id="PF11789"/>
    </source>
</evidence>
<evidence type="ECO:0000256" key="3">
    <source>
        <dbReference type="ARBA" id="ARBA00022833"/>
    </source>
</evidence>
<organism evidence="5 6">
    <name type="scientific">Encephalitozoon intestinalis (strain ATCC 50506)</name>
    <name type="common">Microsporidian parasite</name>
    <name type="synonym">Septata intestinalis</name>
    <dbReference type="NCBI Taxonomy" id="876142"/>
    <lineage>
        <taxon>Eukaryota</taxon>
        <taxon>Fungi</taxon>
        <taxon>Fungi incertae sedis</taxon>
        <taxon>Microsporidia</taxon>
        <taxon>Unikaryonidae</taxon>
        <taxon>Encephalitozoon</taxon>
    </lineage>
</organism>
<evidence type="ECO:0000256" key="1">
    <source>
        <dbReference type="ARBA" id="ARBA00022723"/>
    </source>
</evidence>